<dbReference type="PANTHER" id="PTHR42928">
    <property type="entry name" value="TRICARBOXYLATE-BINDING PROTEIN"/>
    <property type="match status" value="1"/>
</dbReference>
<protein>
    <submittedName>
        <fullName evidence="3">Tripartite tricarboxylate transporter substrate binding protein</fullName>
    </submittedName>
</protein>
<dbReference type="SUPFAM" id="SSF53850">
    <property type="entry name" value="Periplasmic binding protein-like II"/>
    <property type="match status" value="1"/>
</dbReference>
<dbReference type="Gene3D" id="3.40.190.150">
    <property type="entry name" value="Bordetella uptake gene, domain 1"/>
    <property type="match status" value="1"/>
</dbReference>
<evidence type="ECO:0000313" key="4">
    <source>
        <dbReference type="Proteomes" id="UP001367030"/>
    </source>
</evidence>
<dbReference type="Gene3D" id="3.40.190.10">
    <property type="entry name" value="Periplasmic binding protein-like II"/>
    <property type="match status" value="1"/>
</dbReference>
<evidence type="ECO:0000256" key="2">
    <source>
        <dbReference type="SAM" id="SignalP"/>
    </source>
</evidence>
<evidence type="ECO:0000313" key="3">
    <source>
        <dbReference type="EMBL" id="MEJ8855790.1"/>
    </source>
</evidence>
<accession>A0ABU8X7I9</accession>
<feature type="chain" id="PRO_5046788014" evidence="2">
    <location>
        <begin position="21"/>
        <end position="315"/>
    </location>
</feature>
<name>A0ABU8X7I9_9BURK</name>
<dbReference type="EMBL" id="JBBKZS010000005">
    <property type="protein sequence ID" value="MEJ8855790.1"/>
    <property type="molecule type" value="Genomic_DNA"/>
</dbReference>
<dbReference type="PANTHER" id="PTHR42928:SF5">
    <property type="entry name" value="BLR1237 PROTEIN"/>
    <property type="match status" value="1"/>
</dbReference>
<dbReference type="Pfam" id="PF03401">
    <property type="entry name" value="TctC"/>
    <property type="match status" value="1"/>
</dbReference>
<dbReference type="RefSeq" id="WP_340335866.1">
    <property type="nucleotide sequence ID" value="NZ_JBBKZS010000005.1"/>
</dbReference>
<keyword evidence="4" id="KW-1185">Reference proteome</keyword>
<gene>
    <name evidence="3" type="ORF">WKW79_14495</name>
</gene>
<dbReference type="PIRSF" id="PIRSF017082">
    <property type="entry name" value="YflP"/>
    <property type="match status" value="1"/>
</dbReference>
<keyword evidence="2" id="KW-0732">Signal</keyword>
<dbReference type="Proteomes" id="UP001367030">
    <property type="component" value="Unassembled WGS sequence"/>
</dbReference>
<reference evidence="3 4" key="1">
    <citation type="submission" date="2024-03" db="EMBL/GenBank/DDBJ databases">
        <title>Novel species of the genus Variovorax.</title>
        <authorList>
            <person name="Liu Q."/>
            <person name="Xin Y.-H."/>
        </authorList>
    </citation>
    <scope>NUCLEOTIDE SEQUENCE [LARGE SCALE GENOMIC DNA]</scope>
    <source>
        <strain evidence="3 4">KACC 18901</strain>
    </source>
</reference>
<feature type="signal peptide" evidence="2">
    <location>
        <begin position="1"/>
        <end position="20"/>
    </location>
</feature>
<comment type="caution">
    <text evidence="3">The sequence shown here is derived from an EMBL/GenBank/DDBJ whole genome shotgun (WGS) entry which is preliminary data.</text>
</comment>
<dbReference type="InterPro" id="IPR042100">
    <property type="entry name" value="Bug_dom1"/>
</dbReference>
<sequence length="315" mass="33227">MKPVLLIAAALAGLSSAAQAEWPDHAVQMIVPFPAGGTIDVVARRFAQAFSEQIKQPVPVMNRDGASGTIGTTAVVNSQADGNTVGFIPNGPLTVQPTLNPKLNYAIGSLKPVCQVFSFPFVLAVRADSPYKSLQDFLKAARAAAPSKELTSGYGGFGTAAHFALLETSQASKVKVLGVAFRGDPPVALALKGGDIESAVLTVEVVRQQGFKPLAVFADQRLSTLPQVPTAREQGIDVVASTTNGLFAPARTPAAVVSKMETACAAATSSRDFRDGMKQMNQTVNYLDSEKFESILRADAEIKRRLIQASGIQQE</sequence>
<evidence type="ECO:0000256" key="1">
    <source>
        <dbReference type="ARBA" id="ARBA00006987"/>
    </source>
</evidence>
<proteinExistence type="inferred from homology"/>
<dbReference type="CDD" id="cd07012">
    <property type="entry name" value="PBP2_Bug_TTT"/>
    <property type="match status" value="1"/>
</dbReference>
<organism evidence="3 4">
    <name type="scientific">Variovorax robiniae</name>
    <dbReference type="NCBI Taxonomy" id="1836199"/>
    <lineage>
        <taxon>Bacteria</taxon>
        <taxon>Pseudomonadati</taxon>
        <taxon>Pseudomonadota</taxon>
        <taxon>Betaproteobacteria</taxon>
        <taxon>Burkholderiales</taxon>
        <taxon>Comamonadaceae</taxon>
        <taxon>Variovorax</taxon>
    </lineage>
</organism>
<dbReference type="InterPro" id="IPR005064">
    <property type="entry name" value="BUG"/>
</dbReference>
<comment type="similarity">
    <text evidence="1">Belongs to the UPF0065 (bug) family.</text>
</comment>